<dbReference type="PANTHER" id="PTHR30469">
    <property type="entry name" value="MULTIDRUG RESISTANCE PROTEIN MDTA"/>
    <property type="match status" value="1"/>
</dbReference>
<dbReference type="InterPro" id="IPR006143">
    <property type="entry name" value="RND_pump_MFP"/>
</dbReference>
<keyword evidence="3" id="KW-0732">Signal</keyword>
<dbReference type="PROSITE" id="PS51257">
    <property type="entry name" value="PROKAR_LIPOPROTEIN"/>
    <property type="match status" value="1"/>
</dbReference>
<feature type="chain" id="PRO_5047516582" evidence="3">
    <location>
        <begin position="23"/>
        <end position="363"/>
    </location>
</feature>
<evidence type="ECO:0000256" key="1">
    <source>
        <dbReference type="ARBA" id="ARBA00009477"/>
    </source>
</evidence>
<keyword evidence="2" id="KW-0175">Coiled coil</keyword>
<dbReference type="Gene3D" id="2.40.50.100">
    <property type="match status" value="1"/>
</dbReference>
<evidence type="ECO:0000259" key="4">
    <source>
        <dbReference type="Pfam" id="PF25917"/>
    </source>
</evidence>
<reference evidence="7" key="1">
    <citation type="journal article" date="2022" name="Int. J. Syst. Evol. Microbiol.">
        <title>Anaeromyxobacter oryzae sp. nov., Anaeromyxobacter diazotrophicus sp. nov. and Anaeromyxobacter paludicola sp. nov., isolated from paddy soils.</title>
        <authorList>
            <person name="Itoh H."/>
            <person name="Xu Z."/>
            <person name="Mise K."/>
            <person name="Masuda Y."/>
            <person name="Ushijima N."/>
            <person name="Hayakawa C."/>
            <person name="Shiratori Y."/>
            <person name="Senoo K."/>
        </authorList>
    </citation>
    <scope>NUCLEOTIDE SEQUENCE [LARGE SCALE GENOMIC DNA]</scope>
    <source>
        <strain evidence="7">Red232</strain>
    </source>
</reference>
<dbReference type="InterPro" id="IPR058792">
    <property type="entry name" value="Beta-barrel_RND_2"/>
</dbReference>
<dbReference type="Pfam" id="PF25917">
    <property type="entry name" value="BSH_RND"/>
    <property type="match status" value="1"/>
</dbReference>
<protein>
    <submittedName>
        <fullName evidence="6">MexH family multidrug efflux RND transporter periplasmic adaptor subunit</fullName>
    </submittedName>
</protein>
<keyword evidence="7" id="KW-1185">Reference proteome</keyword>
<gene>
    <name evidence="6" type="ORF">AMOR_43500</name>
</gene>
<feature type="coiled-coil region" evidence="2">
    <location>
        <begin position="104"/>
        <end position="131"/>
    </location>
</feature>
<proteinExistence type="inferred from homology"/>
<dbReference type="Proteomes" id="UP001162891">
    <property type="component" value="Chromosome"/>
</dbReference>
<dbReference type="Pfam" id="PF25954">
    <property type="entry name" value="Beta-barrel_RND_2"/>
    <property type="match status" value="1"/>
</dbReference>
<name>A0ABM7X0L6_9BACT</name>
<dbReference type="SUPFAM" id="SSF111369">
    <property type="entry name" value="HlyD-like secretion proteins"/>
    <property type="match status" value="1"/>
</dbReference>
<dbReference type="InterPro" id="IPR058625">
    <property type="entry name" value="MdtA-like_BSH"/>
</dbReference>
<dbReference type="EMBL" id="AP025591">
    <property type="protein sequence ID" value="BDG05354.1"/>
    <property type="molecule type" value="Genomic_DNA"/>
</dbReference>
<evidence type="ECO:0000256" key="2">
    <source>
        <dbReference type="SAM" id="Coils"/>
    </source>
</evidence>
<feature type="signal peptide" evidence="3">
    <location>
        <begin position="1"/>
        <end position="22"/>
    </location>
</feature>
<sequence>MKPTLPLAAALAALSLAGCSKAGGAALPVAAPADAATVGVKTVRARSDAGAVVRANGELRARNEATLSPEVSGRILRFRADVGDRVHKGDVLVELDDALARAQVQQARAALAAAEAGLRNATSEHRRAKELAQGDAASPAMLERAEIGEQAAAAAREQAAAAVTAAETQLAKHVLRAPFDGFVTTRTKSAGEYVANMPPTPVIALVDVGSVEIRAAVPESLVDLLAPGATLAATVSPSGKVFQARVRAIGASVEPGTRTVDVRADPVGPLFRELRPGAIVQVALGGKAAAAEGLFLPASVVQKGGAGPYVWTVVAERLERREVKVEQLDPGTVRVVSGVGPADVVVAEAGAGLADGAKVRVLQ</sequence>
<feature type="domain" description="CusB-like beta-barrel" evidence="5">
    <location>
        <begin position="213"/>
        <end position="287"/>
    </location>
</feature>
<dbReference type="RefSeq" id="WP_248354084.1">
    <property type="nucleotide sequence ID" value="NZ_AP025591.1"/>
</dbReference>
<evidence type="ECO:0000259" key="5">
    <source>
        <dbReference type="Pfam" id="PF25954"/>
    </source>
</evidence>
<dbReference type="NCBIfam" id="TIGR01730">
    <property type="entry name" value="RND_mfp"/>
    <property type="match status" value="1"/>
</dbReference>
<dbReference type="Gene3D" id="1.10.287.470">
    <property type="entry name" value="Helix hairpin bin"/>
    <property type="match status" value="1"/>
</dbReference>
<dbReference type="Gene3D" id="2.40.420.20">
    <property type="match status" value="1"/>
</dbReference>
<dbReference type="Gene3D" id="2.40.30.170">
    <property type="match status" value="1"/>
</dbReference>
<feature type="domain" description="Multidrug resistance protein MdtA-like barrel-sandwich hybrid" evidence="4">
    <location>
        <begin position="63"/>
        <end position="203"/>
    </location>
</feature>
<evidence type="ECO:0000256" key="3">
    <source>
        <dbReference type="SAM" id="SignalP"/>
    </source>
</evidence>
<organism evidence="6 7">
    <name type="scientific">Anaeromyxobacter oryzae</name>
    <dbReference type="NCBI Taxonomy" id="2918170"/>
    <lineage>
        <taxon>Bacteria</taxon>
        <taxon>Pseudomonadati</taxon>
        <taxon>Myxococcota</taxon>
        <taxon>Myxococcia</taxon>
        <taxon>Myxococcales</taxon>
        <taxon>Cystobacterineae</taxon>
        <taxon>Anaeromyxobacteraceae</taxon>
        <taxon>Anaeromyxobacter</taxon>
    </lineage>
</organism>
<accession>A0ABM7X0L6</accession>
<evidence type="ECO:0000313" key="6">
    <source>
        <dbReference type="EMBL" id="BDG05354.1"/>
    </source>
</evidence>
<dbReference type="PANTHER" id="PTHR30469:SF15">
    <property type="entry name" value="HLYD FAMILY OF SECRETION PROTEINS"/>
    <property type="match status" value="1"/>
</dbReference>
<comment type="similarity">
    <text evidence="1">Belongs to the membrane fusion protein (MFP) (TC 8.A.1) family.</text>
</comment>
<evidence type="ECO:0000313" key="7">
    <source>
        <dbReference type="Proteomes" id="UP001162891"/>
    </source>
</evidence>